<dbReference type="InterPro" id="IPR013361">
    <property type="entry name" value="Pilus_CpaD"/>
</dbReference>
<sequence length="232" mass="25055">MTEPTRIHAPVERQRLMPISRLVTASLLLSAAMLAGCASKDATATGSIPDDYRTRHPIVLTEAEHTLDVPVASGDRSLTLPMRDNIRGFAQDYEATSKGTVQIMVPQGSHNAGAAAALRKDIRATLVKEGIPSKRIIETSYSATGQGDAAPIRLAFVSTTAKTNACGQWPEDLTLNTMENRQYYNFGCASQANLAAQIANPMDLVGPRGMTSIDAERRGTVIQDYRDYGMSE</sequence>
<dbReference type="InterPro" id="IPR019027">
    <property type="entry name" value="Pilus_biogenesis_CpaD-related"/>
</dbReference>
<dbReference type="NCBIfam" id="TIGR02522">
    <property type="entry name" value="pilus_cpaD"/>
    <property type="match status" value="1"/>
</dbReference>
<evidence type="ECO:0000313" key="1">
    <source>
        <dbReference type="EMBL" id="SOC41098.1"/>
    </source>
</evidence>
<proteinExistence type="predicted"/>
<dbReference type="EMBL" id="OBQD01000008">
    <property type="protein sequence ID" value="SOC41098.1"/>
    <property type="molecule type" value="Genomic_DNA"/>
</dbReference>
<keyword evidence="2" id="KW-1185">Reference proteome</keyword>
<dbReference type="Pfam" id="PF09476">
    <property type="entry name" value="Pilus_CpaD"/>
    <property type="match status" value="1"/>
</dbReference>
<dbReference type="AlphaFoldDB" id="A0A285UI67"/>
<evidence type="ECO:0000313" key="2">
    <source>
        <dbReference type="Proteomes" id="UP000219167"/>
    </source>
</evidence>
<reference evidence="1 2" key="1">
    <citation type="submission" date="2017-08" db="EMBL/GenBank/DDBJ databases">
        <authorList>
            <person name="de Groot N.N."/>
        </authorList>
    </citation>
    <scope>NUCLEOTIDE SEQUENCE [LARGE SCALE GENOMIC DNA]</scope>
    <source>
        <strain evidence="1 2">JC85</strain>
    </source>
</reference>
<name>A0A285UI67_9HYPH</name>
<protein>
    <submittedName>
        <fullName evidence="1">Pilus assembly protein CpaD</fullName>
    </submittedName>
</protein>
<gene>
    <name evidence="1" type="ORF">SAMN05892877_108109</name>
</gene>
<accession>A0A285UI67</accession>
<dbReference type="Proteomes" id="UP000219167">
    <property type="component" value="Unassembled WGS sequence"/>
</dbReference>
<organism evidence="1 2">
    <name type="scientific">Rhizobium subbaraonis</name>
    <dbReference type="NCBI Taxonomy" id="908946"/>
    <lineage>
        <taxon>Bacteria</taxon>
        <taxon>Pseudomonadati</taxon>
        <taxon>Pseudomonadota</taxon>
        <taxon>Alphaproteobacteria</taxon>
        <taxon>Hyphomicrobiales</taxon>
        <taxon>Rhizobiaceae</taxon>
        <taxon>Rhizobium/Agrobacterium group</taxon>
        <taxon>Rhizobium</taxon>
    </lineage>
</organism>